<dbReference type="OrthoDB" id="5417844at2759"/>
<evidence type="ECO:0000256" key="2">
    <source>
        <dbReference type="ARBA" id="ARBA00022692"/>
    </source>
</evidence>
<dbReference type="EMBL" id="CDHN01000005">
    <property type="protein sequence ID" value="CEJ92728.1"/>
    <property type="molecule type" value="Genomic_DNA"/>
</dbReference>
<dbReference type="GO" id="GO:0016020">
    <property type="term" value="C:membrane"/>
    <property type="evidence" value="ECO:0007669"/>
    <property type="project" value="UniProtKB-SubCell"/>
</dbReference>
<dbReference type="Proteomes" id="UP000039046">
    <property type="component" value="Unassembled WGS sequence"/>
</dbReference>
<feature type="transmembrane region" description="Helical" evidence="6">
    <location>
        <begin position="42"/>
        <end position="64"/>
    </location>
</feature>
<keyword evidence="9" id="KW-1185">Reference proteome</keyword>
<dbReference type="PANTHER" id="PTHR33048">
    <property type="entry name" value="PTH11-LIKE INTEGRAL MEMBRANE PROTEIN (AFU_ORTHOLOGUE AFUA_5G11245)"/>
    <property type="match status" value="1"/>
</dbReference>
<sequence>MTESRQPGIFACIFCVVIPTTVILSLRFYARRLKGLAFYYDDYLALLAYLACIAYDASVFFLMANGLGLRLADVPVSLEMAKYYQALIQEVEEHAYTVAIGASQLSLLVLFWRLFSDSMASSRIIIMILIVLVTVWTLARLFIAVFQCYPPAFFWDKTLNGVCHVDPAKFFLWSVSTHLVFDAALMALPASQISRLRLPLVQKTAITAMFMFGIFVCLASIMMIVESLRYDAFDVEVMWNCTPIVEWSAVEMHLSVITCCLPILRPVLHAFGGWWARNFSSGDESGDSSNNSSALKPPAARRLWHEGESTHELTTLETQLEPTHIYGQGSRADAIITTPHLSQDKIGEMPEEAEASHNGGITVRYEVKLEVETISKPR</sequence>
<keyword evidence="4 6" id="KW-0472">Membrane</keyword>
<dbReference type="Pfam" id="PF20684">
    <property type="entry name" value="Fung_rhodopsin"/>
    <property type="match status" value="1"/>
</dbReference>
<dbReference type="InterPro" id="IPR052337">
    <property type="entry name" value="SAT4-like"/>
</dbReference>
<dbReference type="HOGENOM" id="CLU_028200_0_3_1"/>
<organism evidence="8 9">
    <name type="scientific">[Torrubiella] hemipterigena</name>
    <dbReference type="NCBI Taxonomy" id="1531966"/>
    <lineage>
        <taxon>Eukaryota</taxon>
        <taxon>Fungi</taxon>
        <taxon>Dikarya</taxon>
        <taxon>Ascomycota</taxon>
        <taxon>Pezizomycotina</taxon>
        <taxon>Sordariomycetes</taxon>
        <taxon>Hypocreomycetidae</taxon>
        <taxon>Hypocreales</taxon>
        <taxon>Clavicipitaceae</taxon>
        <taxon>Clavicipitaceae incertae sedis</taxon>
        <taxon>'Torrubiella' clade</taxon>
    </lineage>
</organism>
<dbReference type="AlphaFoldDB" id="A0A0A1TND8"/>
<feature type="transmembrane region" description="Helical" evidence="6">
    <location>
        <begin position="6"/>
        <end position="30"/>
    </location>
</feature>
<evidence type="ECO:0000313" key="8">
    <source>
        <dbReference type="EMBL" id="CEJ92728.1"/>
    </source>
</evidence>
<evidence type="ECO:0000256" key="4">
    <source>
        <dbReference type="ARBA" id="ARBA00023136"/>
    </source>
</evidence>
<name>A0A0A1TND8_9HYPO</name>
<dbReference type="PANTHER" id="PTHR33048:SF47">
    <property type="entry name" value="INTEGRAL MEMBRANE PROTEIN-RELATED"/>
    <property type="match status" value="1"/>
</dbReference>
<evidence type="ECO:0000256" key="1">
    <source>
        <dbReference type="ARBA" id="ARBA00004141"/>
    </source>
</evidence>
<protein>
    <recommendedName>
        <fullName evidence="7">Rhodopsin domain-containing protein</fullName>
    </recommendedName>
</protein>
<feature type="transmembrane region" description="Helical" evidence="6">
    <location>
        <begin position="200"/>
        <end position="224"/>
    </location>
</feature>
<evidence type="ECO:0000259" key="7">
    <source>
        <dbReference type="Pfam" id="PF20684"/>
    </source>
</evidence>
<evidence type="ECO:0000256" key="5">
    <source>
        <dbReference type="ARBA" id="ARBA00038359"/>
    </source>
</evidence>
<evidence type="ECO:0000256" key="6">
    <source>
        <dbReference type="SAM" id="Phobius"/>
    </source>
</evidence>
<evidence type="ECO:0000313" key="9">
    <source>
        <dbReference type="Proteomes" id="UP000039046"/>
    </source>
</evidence>
<gene>
    <name evidence="8" type="ORF">VHEMI08361</name>
</gene>
<feature type="domain" description="Rhodopsin" evidence="7">
    <location>
        <begin position="26"/>
        <end position="269"/>
    </location>
</feature>
<keyword evidence="2 6" id="KW-0812">Transmembrane</keyword>
<keyword evidence="3 6" id="KW-1133">Transmembrane helix</keyword>
<accession>A0A0A1TND8</accession>
<evidence type="ECO:0000256" key="3">
    <source>
        <dbReference type="ARBA" id="ARBA00022989"/>
    </source>
</evidence>
<comment type="similarity">
    <text evidence="5">Belongs to the SAT4 family.</text>
</comment>
<proteinExistence type="inferred from homology"/>
<comment type="subcellular location">
    <subcellularLocation>
        <location evidence="1">Membrane</location>
        <topology evidence="1">Multi-pass membrane protein</topology>
    </subcellularLocation>
</comment>
<feature type="transmembrane region" description="Helical" evidence="6">
    <location>
        <begin position="124"/>
        <end position="146"/>
    </location>
</feature>
<reference evidence="8 9" key="1">
    <citation type="journal article" date="2015" name="Genome Announc.">
        <title>Draft Genome Sequence and Gene Annotation of the Entomopathogenic Fungus Verticillium hemipterigenum.</title>
        <authorList>
            <person name="Horn F."/>
            <person name="Habel A."/>
            <person name="Scharf D.H."/>
            <person name="Dworschak J."/>
            <person name="Brakhage A.A."/>
            <person name="Guthke R."/>
            <person name="Hertweck C."/>
            <person name="Linde J."/>
        </authorList>
    </citation>
    <scope>NUCLEOTIDE SEQUENCE [LARGE SCALE GENOMIC DNA]</scope>
</reference>
<dbReference type="InterPro" id="IPR049326">
    <property type="entry name" value="Rhodopsin_dom_fungi"/>
</dbReference>